<sequence length="78" mass="8329">LGRPETRRIVLLLTDGKPNRMDETREILRLCSAAGLETVGLGIGVDVSGLFPVALRVDEVTALRTALFGAAERLLLAA</sequence>
<dbReference type="EMBL" id="JH603164">
    <property type="protein sequence ID" value="EIC23807.1"/>
    <property type="molecule type" value="Genomic_DNA"/>
</dbReference>
<feature type="non-terminal residue" evidence="1">
    <location>
        <position position="1"/>
    </location>
</feature>
<reference evidence="2" key="1">
    <citation type="submission" date="2011-06" db="EMBL/GenBank/DDBJ databases">
        <authorList>
            <consortium name="US DOE Joint Genome Institute (JGI-PGF)"/>
            <person name="Lucas S."/>
            <person name="Han J."/>
            <person name="Lapidus A."/>
            <person name="Cheng J.-F."/>
            <person name="Goodwin L."/>
            <person name="Pitluck S."/>
            <person name="Peters L."/>
            <person name="Land M.L."/>
            <person name="Hauser L."/>
            <person name="Vogl K."/>
            <person name="Liu Z."/>
            <person name="Overmann J."/>
            <person name="Frigaard N.-U."/>
            <person name="Bryant D.A."/>
            <person name="Woyke T.J."/>
        </authorList>
    </citation>
    <scope>NUCLEOTIDE SEQUENCE [LARGE SCALE GENOMIC DNA]</scope>
    <source>
        <strain evidence="2">970</strain>
    </source>
</reference>
<dbReference type="InterPro" id="IPR036465">
    <property type="entry name" value="vWFA_dom_sf"/>
</dbReference>
<evidence type="ECO:0000313" key="2">
    <source>
        <dbReference type="Proteomes" id="UP000002964"/>
    </source>
</evidence>
<name>H8YW16_9GAMM</name>
<reference evidence="1 2" key="2">
    <citation type="submission" date="2011-11" db="EMBL/GenBank/DDBJ databases">
        <authorList>
            <consortium name="US DOE Joint Genome Institute"/>
            <person name="Lucas S."/>
            <person name="Han J."/>
            <person name="Lapidus A."/>
            <person name="Cheng J.-F."/>
            <person name="Goodwin L."/>
            <person name="Pitluck S."/>
            <person name="Peters L."/>
            <person name="Ovchinnikova G."/>
            <person name="Zhang X."/>
            <person name="Detter J.C."/>
            <person name="Han C."/>
            <person name="Tapia R."/>
            <person name="Land M."/>
            <person name="Hauser L."/>
            <person name="Kyrpides N."/>
            <person name="Ivanova N."/>
            <person name="Pagani I."/>
            <person name="Vogl K."/>
            <person name="Liu Z."/>
            <person name="Overmann J."/>
            <person name="Frigaard N.-U."/>
            <person name="Bryant D."/>
            <person name="Woyke T."/>
        </authorList>
    </citation>
    <scope>NUCLEOTIDE SEQUENCE [LARGE SCALE GENOMIC DNA]</scope>
    <source>
        <strain evidence="1 2">970</strain>
    </source>
</reference>
<evidence type="ECO:0000313" key="1">
    <source>
        <dbReference type="EMBL" id="EIC23807.1"/>
    </source>
</evidence>
<dbReference type="SUPFAM" id="SSF53300">
    <property type="entry name" value="vWA-like"/>
    <property type="match status" value="1"/>
</dbReference>
<dbReference type="Gene3D" id="3.40.50.410">
    <property type="entry name" value="von Willebrand factor, type A domain"/>
    <property type="match status" value="1"/>
</dbReference>
<dbReference type="AlphaFoldDB" id="H8YW16"/>
<dbReference type="HOGENOM" id="CLU_2611995_0_0_6"/>
<keyword evidence="2" id="KW-1185">Reference proteome</keyword>
<dbReference type="eggNOG" id="COG4547">
    <property type="taxonomic scope" value="Bacteria"/>
</dbReference>
<gene>
    <name evidence="1" type="ORF">Thi970DRAFT_00319</name>
</gene>
<organism evidence="1 2">
    <name type="scientific">Thiorhodovibrio frisius</name>
    <dbReference type="NCBI Taxonomy" id="631362"/>
    <lineage>
        <taxon>Bacteria</taxon>
        <taxon>Pseudomonadati</taxon>
        <taxon>Pseudomonadota</taxon>
        <taxon>Gammaproteobacteria</taxon>
        <taxon>Chromatiales</taxon>
        <taxon>Chromatiaceae</taxon>
        <taxon>Thiorhodovibrio</taxon>
    </lineage>
</organism>
<proteinExistence type="predicted"/>
<dbReference type="Proteomes" id="UP000002964">
    <property type="component" value="Unassembled WGS sequence"/>
</dbReference>
<protein>
    <submittedName>
        <fullName evidence="1">von Willebrand factor type A-like protein</fullName>
    </submittedName>
</protein>
<accession>H8YW16</accession>